<dbReference type="PANTHER" id="PTHR43465">
    <property type="entry name" value="DUF1680 DOMAIN PROTEIN (AFU_ORTHOLOGUE AFUA_1G08910)"/>
    <property type="match status" value="1"/>
</dbReference>
<dbReference type="Gene3D" id="1.50.10.20">
    <property type="match status" value="1"/>
</dbReference>
<protein>
    <submittedName>
        <fullName evidence="5">Glycoside hydrolase family 127 protein</fullName>
    </submittedName>
</protein>
<keyword evidence="6" id="KW-1185">Reference proteome</keyword>
<dbReference type="InterPro" id="IPR049174">
    <property type="entry name" value="Beta-AFase-like"/>
</dbReference>
<dbReference type="SUPFAM" id="SSF48208">
    <property type="entry name" value="Six-hairpin glycosidases"/>
    <property type="match status" value="1"/>
</dbReference>
<evidence type="ECO:0000259" key="2">
    <source>
        <dbReference type="Pfam" id="PF07944"/>
    </source>
</evidence>
<dbReference type="InterPro" id="IPR049049">
    <property type="entry name" value="Beta-AFase-like_GH127_C"/>
</dbReference>
<evidence type="ECO:0000313" key="6">
    <source>
        <dbReference type="Proteomes" id="UP000320643"/>
    </source>
</evidence>
<keyword evidence="5" id="KW-0378">Hydrolase</keyword>
<gene>
    <name evidence="5" type="ORF">FMM05_09545</name>
</gene>
<dbReference type="InterPro" id="IPR049046">
    <property type="entry name" value="Beta-AFase-like_GH127_middle"/>
</dbReference>
<feature type="domain" description="Non-reducing end beta-L-arabinofuranosidase-like GH127 middle" evidence="3">
    <location>
        <begin position="457"/>
        <end position="569"/>
    </location>
</feature>
<dbReference type="InterPro" id="IPR012878">
    <property type="entry name" value="Beta-AFase-like_GH127_cat"/>
</dbReference>
<dbReference type="GO" id="GO:0005975">
    <property type="term" value="P:carbohydrate metabolic process"/>
    <property type="evidence" value="ECO:0007669"/>
    <property type="project" value="InterPro"/>
</dbReference>
<organism evidence="5 6">
    <name type="scientific">Flavobacterium zepuense</name>
    <dbReference type="NCBI Taxonomy" id="2593302"/>
    <lineage>
        <taxon>Bacteria</taxon>
        <taxon>Pseudomonadati</taxon>
        <taxon>Bacteroidota</taxon>
        <taxon>Flavobacteriia</taxon>
        <taxon>Flavobacteriales</taxon>
        <taxon>Flavobacteriaceae</taxon>
        <taxon>Flavobacterium</taxon>
    </lineage>
</organism>
<keyword evidence="1" id="KW-0732">Signal</keyword>
<sequence length="667" mass="74200">MKYKIISLLFLAASVTGYAQTKKTAVARGGATQAQQTVLISGYPIQPVEISNVKVTDDFWLPIIKKVQEKTIEYAIKKCSEEGRFENFLIAGGVKQGTVKGVMPFDDSDVYKIIEGASNSLISSPDKKLEVLLDSLISIVKIGQEKDGYLTTWRTINPAKPPADWVKVDKGVRWEYMNMSHEEYNAGHMYEAAAVHFKATGKRNFLDIALKNADLFVKTFGDGPDKIHAVPGHQIIETGLIKLYEITGKEDYLKLAKYFLDHRGDPSKKENYGEYAQDHKPVVQQDEVVGHAVRAVYMYAGMTDIAAIYKDAAYRAAVDKLWNNMVEKKIYITGGIGAKHDGEAFGANYELPNLTAYNETCAAIGSVYWNNRLFNLTGDVKYNDVLERTMYNGLISGISLAGTEFFYPNALEADGKFLFNRGACTRQGWFDCSCCPTNLIRFIPAIPGLIYAHQKNTLYVNLYMSNTADVVLDGVKLKVSQETAYPWNGKVKLSVNPEKEGSFIIKMRVPGWARNEVMPGGLYSYINAAPATPTLSINGKKVSATITEGYFVINRTWKKNDVVEVNFPMEVREVAASDKITNDKGKISLEYGPLVYAVEEIDNAKTFGDISIAKNTSFKVTHKPELLKGIYTIEGTAGKAKFTAVPYYSWSNRGIGKMEVWIPMASK</sequence>
<dbReference type="InterPro" id="IPR008928">
    <property type="entry name" value="6-hairpin_glycosidase_sf"/>
</dbReference>
<feature type="signal peptide" evidence="1">
    <location>
        <begin position="1"/>
        <end position="19"/>
    </location>
</feature>
<comment type="caution">
    <text evidence="5">The sequence shown here is derived from an EMBL/GenBank/DDBJ whole genome shotgun (WGS) entry which is preliminary data.</text>
</comment>
<feature type="domain" description="Non-reducing end beta-L-arabinofuranosidase-like GH127 catalytic" evidence="2">
    <location>
        <begin position="52"/>
        <end position="446"/>
    </location>
</feature>
<feature type="domain" description="Non-reducing end beta-L-arabinofuranosidase-like GH127 C-terminal" evidence="4">
    <location>
        <begin position="571"/>
        <end position="663"/>
    </location>
</feature>
<dbReference type="Pfam" id="PF20737">
    <property type="entry name" value="Glyco_hydro127C"/>
    <property type="match status" value="1"/>
</dbReference>
<evidence type="ECO:0000259" key="4">
    <source>
        <dbReference type="Pfam" id="PF20737"/>
    </source>
</evidence>
<proteinExistence type="predicted"/>
<name>A0A552V2Q0_9FLAO</name>
<evidence type="ECO:0000313" key="5">
    <source>
        <dbReference type="EMBL" id="TRW24737.1"/>
    </source>
</evidence>
<dbReference type="Proteomes" id="UP000320643">
    <property type="component" value="Unassembled WGS sequence"/>
</dbReference>
<evidence type="ECO:0000256" key="1">
    <source>
        <dbReference type="SAM" id="SignalP"/>
    </source>
</evidence>
<reference evidence="5 6" key="1">
    <citation type="submission" date="2019-07" db="EMBL/GenBank/DDBJ databases">
        <title>Flavobacterium sp. nov., isolated from glacier ice.</title>
        <authorList>
            <person name="Liu Q."/>
            <person name="Xin Y.-H."/>
        </authorList>
    </citation>
    <scope>NUCLEOTIDE SEQUENCE [LARGE SCALE GENOMIC DNA]</scope>
    <source>
        <strain evidence="5 6">ZT4R6</strain>
    </source>
</reference>
<dbReference type="PANTHER" id="PTHR43465:SF2">
    <property type="entry name" value="DUF1680 DOMAIN PROTEIN (AFU_ORTHOLOGUE AFUA_1G08910)"/>
    <property type="match status" value="1"/>
</dbReference>
<dbReference type="GO" id="GO:0016787">
    <property type="term" value="F:hydrolase activity"/>
    <property type="evidence" value="ECO:0007669"/>
    <property type="project" value="UniProtKB-KW"/>
</dbReference>
<feature type="chain" id="PRO_5021734113" evidence="1">
    <location>
        <begin position="20"/>
        <end position="667"/>
    </location>
</feature>
<dbReference type="Pfam" id="PF07944">
    <property type="entry name" value="Beta-AFase-like_GH127_cat"/>
    <property type="match status" value="1"/>
</dbReference>
<dbReference type="OrthoDB" id="9757939at2"/>
<dbReference type="EMBL" id="VJVZ01000005">
    <property type="protein sequence ID" value="TRW24737.1"/>
    <property type="molecule type" value="Genomic_DNA"/>
</dbReference>
<dbReference type="AlphaFoldDB" id="A0A552V2Q0"/>
<dbReference type="RefSeq" id="WP_143373141.1">
    <property type="nucleotide sequence ID" value="NZ_VJVZ01000005.1"/>
</dbReference>
<dbReference type="Pfam" id="PF20736">
    <property type="entry name" value="Glyco_hydro127M"/>
    <property type="match status" value="1"/>
</dbReference>
<accession>A0A552V2Q0</accession>
<evidence type="ECO:0000259" key="3">
    <source>
        <dbReference type="Pfam" id="PF20736"/>
    </source>
</evidence>